<evidence type="ECO:0000313" key="3">
    <source>
        <dbReference type="Proteomes" id="UP001501637"/>
    </source>
</evidence>
<organism evidence="2 3">
    <name type="scientific">Streptomyces rectiviolaceus</name>
    <dbReference type="NCBI Taxonomy" id="332591"/>
    <lineage>
        <taxon>Bacteria</taxon>
        <taxon>Bacillati</taxon>
        <taxon>Actinomycetota</taxon>
        <taxon>Actinomycetes</taxon>
        <taxon>Kitasatosporales</taxon>
        <taxon>Streptomycetaceae</taxon>
        <taxon>Streptomyces</taxon>
    </lineage>
</organism>
<dbReference type="EMBL" id="BAAAUG010000010">
    <property type="protein sequence ID" value="GAA3083255.1"/>
    <property type="molecule type" value="Genomic_DNA"/>
</dbReference>
<reference evidence="3" key="1">
    <citation type="journal article" date="2019" name="Int. J. Syst. Evol. Microbiol.">
        <title>The Global Catalogue of Microorganisms (GCM) 10K type strain sequencing project: providing services to taxonomists for standard genome sequencing and annotation.</title>
        <authorList>
            <consortium name="The Broad Institute Genomics Platform"/>
            <consortium name="The Broad Institute Genome Sequencing Center for Infectious Disease"/>
            <person name="Wu L."/>
            <person name="Ma J."/>
        </authorList>
    </citation>
    <scope>NUCLEOTIDE SEQUENCE [LARGE SCALE GENOMIC DNA]</scope>
    <source>
        <strain evidence="3">JCM 9092</strain>
    </source>
</reference>
<dbReference type="RefSeq" id="WP_344518523.1">
    <property type="nucleotide sequence ID" value="NZ_BAAAUG010000010.1"/>
</dbReference>
<proteinExistence type="predicted"/>
<keyword evidence="3" id="KW-1185">Reference proteome</keyword>
<dbReference type="InterPro" id="IPR041467">
    <property type="entry name" value="Sco4008_C"/>
</dbReference>
<evidence type="ECO:0000259" key="1">
    <source>
        <dbReference type="Pfam" id="PF17926"/>
    </source>
</evidence>
<comment type="caution">
    <text evidence="2">The sequence shown here is derived from an EMBL/GenBank/DDBJ whole genome shotgun (WGS) entry which is preliminary data.</text>
</comment>
<dbReference type="Gene3D" id="1.10.357.10">
    <property type="entry name" value="Tetracycline Repressor, domain 2"/>
    <property type="match status" value="1"/>
</dbReference>
<evidence type="ECO:0000313" key="2">
    <source>
        <dbReference type="EMBL" id="GAA3083255.1"/>
    </source>
</evidence>
<feature type="domain" description="HTH-type transcriptional repressor Sco4008 C-terminal" evidence="1">
    <location>
        <begin position="12"/>
        <end position="89"/>
    </location>
</feature>
<accession>A0ABP6M9Y4</accession>
<sequence length="95" mass="9613">MASSSGPAGTADPAAAEVDAYRPKIEAIASAQHSGSVIKEIGPPDNLALVLGLTAAWASASPALQSLAPEAPWSPERLRRHRAAMTAAVQAFAAP</sequence>
<name>A0ABP6M9Y4_9ACTN</name>
<dbReference type="Proteomes" id="UP001501637">
    <property type="component" value="Unassembled WGS sequence"/>
</dbReference>
<dbReference type="Pfam" id="PF17926">
    <property type="entry name" value="TetR_C_21"/>
    <property type="match status" value="1"/>
</dbReference>
<protein>
    <recommendedName>
        <fullName evidence="1">HTH-type transcriptional repressor Sco4008 C-terminal domain-containing protein</fullName>
    </recommendedName>
</protein>
<gene>
    <name evidence="2" type="ORF">GCM10010449_03980</name>
</gene>